<dbReference type="Gene3D" id="3.40.1350.10">
    <property type="match status" value="1"/>
</dbReference>
<dbReference type="HAMAP" id="MF_00048">
    <property type="entry name" value="UPF0102"/>
    <property type="match status" value="1"/>
</dbReference>
<dbReference type="NCBIfam" id="NF009150">
    <property type="entry name" value="PRK12497.1-3"/>
    <property type="match status" value="1"/>
</dbReference>
<dbReference type="GO" id="GO:0003676">
    <property type="term" value="F:nucleic acid binding"/>
    <property type="evidence" value="ECO:0007669"/>
    <property type="project" value="InterPro"/>
</dbReference>
<dbReference type="EMBL" id="AQHF01000018">
    <property type="protein sequence ID" value="MBE0344933.1"/>
    <property type="molecule type" value="Genomic_DNA"/>
</dbReference>
<gene>
    <name evidence="3" type="primary">yraN</name>
    <name evidence="3" type="ORF">PPEP_a2628</name>
</gene>
<accession>A0A8I0MT29</accession>
<dbReference type="InterPro" id="IPR003509">
    <property type="entry name" value="UPF0102_YraN-like"/>
</dbReference>
<dbReference type="GO" id="GO:0004519">
    <property type="term" value="F:endonuclease activity"/>
    <property type="evidence" value="ECO:0007669"/>
    <property type="project" value="UniProtKB-KW"/>
</dbReference>
<dbReference type="Pfam" id="PF02021">
    <property type="entry name" value="UPF0102"/>
    <property type="match status" value="1"/>
</dbReference>
<evidence type="ECO:0000256" key="2">
    <source>
        <dbReference type="HAMAP-Rule" id="MF_00048"/>
    </source>
</evidence>
<evidence type="ECO:0000313" key="4">
    <source>
        <dbReference type="Proteomes" id="UP000660708"/>
    </source>
</evidence>
<evidence type="ECO:0000313" key="3">
    <source>
        <dbReference type="EMBL" id="MBE0344933.1"/>
    </source>
</evidence>
<dbReference type="PANTHER" id="PTHR34039:SF1">
    <property type="entry name" value="UPF0102 PROTEIN YRAN"/>
    <property type="match status" value="1"/>
</dbReference>
<comment type="similarity">
    <text evidence="1 2">Belongs to the UPF0102 family.</text>
</comment>
<dbReference type="PANTHER" id="PTHR34039">
    <property type="entry name" value="UPF0102 PROTEIN YRAN"/>
    <property type="match status" value="1"/>
</dbReference>
<reference evidence="3 4" key="1">
    <citation type="submission" date="2015-06" db="EMBL/GenBank/DDBJ databases">
        <title>Genome sequence of Pseudoalteromonas peptidolytica.</title>
        <authorList>
            <person name="Xie B.-B."/>
            <person name="Rong J.-C."/>
            <person name="Qin Q.-L."/>
            <person name="Zhang Y.-Z."/>
        </authorList>
    </citation>
    <scope>NUCLEOTIDE SEQUENCE [LARGE SCALE GENOMIC DNA]</scope>
    <source>
        <strain evidence="3 4">F12-50-A1</strain>
    </source>
</reference>
<dbReference type="Proteomes" id="UP000660708">
    <property type="component" value="Unassembled WGS sequence"/>
</dbReference>
<keyword evidence="3" id="KW-0255">Endonuclease</keyword>
<protein>
    <recommendedName>
        <fullName evidence="2">UPF0102 protein PPEP_a2628</fullName>
    </recommendedName>
</protein>
<dbReference type="RefSeq" id="WP_125251155.1">
    <property type="nucleotide sequence ID" value="NZ_AQHF01000018.1"/>
</dbReference>
<dbReference type="NCBIfam" id="TIGR00252">
    <property type="entry name" value="YraN family protein"/>
    <property type="match status" value="1"/>
</dbReference>
<keyword evidence="3" id="KW-0378">Hydrolase</keyword>
<dbReference type="InterPro" id="IPR011335">
    <property type="entry name" value="Restrct_endonuc-II-like"/>
</dbReference>
<sequence>MFKGLFNNTRNKGEHFELIAEQYLVKQGLTPVTRNFHCKYGEIDLIMREAQVLVFVEVKYRDSKNFGGAINALSKTKLQRLKRSIYNYLAQHNLHNTQLRVDFVAIQGVAPSEINWIKNIF</sequence>
<dbReference type="InterPro" id="IPR011856">
    <property type="entry name" value="tRNA_endonuc-like_dom_sf"/>
</dbReference>
<keyword evidence="3" id="KW-0540">Nuclease</keyword>
<proteinExistence type="inferred from homology"/>
<evidence type="ECO:0000256" key="1">
    <source>
        <dbReference type="ARBA" id="ARBA00006738"/>
    </source>
</evidence>
<name>A0A8I0MT29_9GAMM</name>
<comment type="caution">
    <text evidence="3">The sequence shown here is derived from an EMBL/GenBank/DDBJ whole genome shotgun (WGS) entry which is preliminary data.</text>
</comment>
<keyword evidence="4" id="KW-1185">Reference proteome</keyword>
<dbReference type="AlphaFoldDB" id="A0A8I0MT29"/>
<dbReference type="SUPFAM" id="SSF52980">
    <property type="entry name" value="Restriction endonuclease-like"/>
    <property type="match status" value="1"/>
</dbReference>
<organism evidence="3 4">
    <name type="scientific">Pseudoalteromonas peptidolytica F12-50-A1</name>
    <dbReference type="NCBI Taxonomy" id="1315280"/>
    <lineage>
        <taxon>Bacteria</taxon>
        <taxon>Pseudomonadati</taxon>
        <taxon>Pseudomonadota</taxon>
        <taxon>Gammaproteobacteria</taxon>
        <taxon>Alteromonadales</taxon>
        <taxon>Pseudoalteromonadaceae</taxon>
        <taxon>Pseudoalteromonas</taxon>
    </lineage>
</organism>